<dbReference type="CDD" id="cd04301">
    <property type="entry name" value="NAT_SF"/>
    <property type="match status" value="1"/>
</dbReference>
<dbReference type="InterPro" id="IPR050832">
    <property type="entry name" value="Bact_Acetyltransf"/>
</dbReference>
<dbReference type="InterPro" id="IPR016181">
    <property type="entry name" value="Acyl_CoA_acyltransferase"/>
</dbReference>
<keyword evidence="1 4" id="KW-0808">Transferase</keyword>
<dbReference type="STRING" id="200378.SAMN05216553_1363"/>
<keyword evidence="5" id="KW-1185">Reference proteome</keyword>
<dbReference type="OrthoDB" id="5193513at2"/>
<dbReference type="Pfam" id="PF00583">
    <property type="entry name" value="Acetyltransf_1"/>
    <property type="match status" value="1"/>
</dbReference>
<feature type="domain" description="N-acetyltransferase" evidence="3">
    <location>
        <begin position="15"/>
        <end position="161"/>
    </location>
</feature>
<dbReference type="Proteomes" id="UP000199623">
    <property type="component" value="Unassembled WGS sequence"/>
</dbReference>
<dbReference type="AlphaFoldDB" id="A0A1G8DUP9"/>
<evidence type="ECO:0000313" key="5">
    <source>
        <dbReference type="Proteomes" id="UP000199623"/>
    </source>
</evidence>
<dbReference type="PANTHER" id="PTHR43877">
    <property type="entry name" value="AMINOALKYLPHOSPHONATE N-ACETYLTRANSFERASE-RELATED-RELATED"/>
    <property type="match status" value="1"/>
</dbReference>
<dbReference type="EMBL" id="FNCC01000036">
    <property type="protein sequence ID" value="SDH61422.1"/>
    <property type="molecule type" value="Genomic_DNA"/>
</dbReference>
<evidence type="ECO:0000313" key="4">
    <source>
        <dbReference type="EMBL" id="SDH61422.1"/>
    </source>
</evidence>
<evidence type="ECO:0000256" key="1">
    <source>
        <dbReference type="ARBA" id="ARBA00022679"/>
    </source>
</evidence>
<protein>
    <submittedName>
        <fullName evidence="4">Acetyltransferase (GNAT) family protein</fullName>
    </submittedName>
</protein>
<keyword evidence="2" id="KW-0012">Acyltransferase</keyword>
<dbReference type="PROSITE" id="PS51186">
    <property type="entry name" value="GNAT"/>
    <property type="match status" value="1"/>
</dbReference>
<gene>
    <name evidence="4" type="ORF">SAMN05216553_1363</name>
</gene>
<dbReference type="RefSeq" id="WP_090060527.1">
    <property type="nucleotide sequence ID" value="NZ_FNCC01000036.1"/>
</dbReference>
<evidence type="ECO:0000259" key="3">
    <source>
        <dbReference type="PROSITE" id="PS51186"/>
    </source>
</evidence>
<name>A0A1G8DUP9_9PSEU</name>
<dbReference type="SUPFAM" id="SSF55729">
    <property type="entry name" value="Acyl-CoA N-acyltransferases (Nat)"/>
    <property type="match status" value="1"/>
</dbReference>
<proteinExistence type="predicted"/>
<sequence length="161" mass="17185">MQGPLIRRAGRGDVSALVRLRLANAARHVELDPGLFRMPDPEAVRRHFEAFAGHALITVAEVDGEVVGMAEVVLLHGNPPDHQILVPRRAADVHTVVLDGYRGRGIGAALVAEAERVAAAHGASLVHANVFATNDRAAAFYSRSGYRPHGTLLSKDIHADG</sequence>
<accession>A0A1G8DUP9</accession>
<reference evidence="5" key="1">
    <citation type="submission" date="2016-10" db="EMBL/GenBank/DDBJ databases">
        <authorList>
            <person name="Varghese N."/>
            <person name="Submissions S."/>
        </authorList>
    </citation>
    <scope>NUCLEOTIDE SEQUENCE [LARGE SCALE GENOMIC DNA]</scope>
    <source>
        <strain evidence="5">CGMCC 4.3506</strain>
    </source>
</reference>
<dbReference type="Gene3D" id="3.40.630.30">
    <property type="match status" value="1"/>
</dbReference>
<dbReference type="GO" id="GO:0016747">
    <property type="term" value="F:acyltransferase activity, transferring groups other than amino-acyl groups"/>
    <property type="evidence" value="ECO:0007669"/>
    <property type="project" value="InterPro"/>
</dbReference>
<organism evidence="4 5">
    <name type="scientific">Lentzea fradiae</name>
    <dbReference type="NCBI Taxonomy" id="200378"/>
    <lineage>
        <taxon>Bacteria</taxon>
        <taxon>Bacillati</taxon>
        <taxon>Actinomycetota</taxon>
        <taxon>Actinomycetes</taxon>
        <taxon>Pseudonocardiales</taxon>
        <taxon>Pseudonocardiaceae</taxon>
        <taxon>Lentzea</taxon>
    </lineage>
</organism>
<dbReference type="InterPro" id="IPR000182">
    <property type="entry name" value="GNAT_dom"/>
</dbReference>
<evidence type="ECO:0000256" key="2">
    <source>
        <dbReference type="ARBA" id="ARBA00023315"/>
    </source>
</evidence>